<accession>A0ABW6CNZ7</accession>
<feature type="domain" description="Alpha-D-phosphohexomutase alpha/beta/alpha" evidence="11">
    <location>
        <begin position="325"/>
        <end position="438"/>
    </location>
</feature>
<dbReference type="EMBL" id="JAOTJD010000011">
    <property type="protein sequence ID" value="MFD3263846.1"/>
    <property type="molecule type" value="Genomic_DNA"/>
</dbReference>
<comment type="caution">
    <text evidence="12">The sequence shown here is derived from an EMBL/GenBank/DDBJ whole genome shotgun (WGS) entry which is preliminary data.</text>
</comment>
<comment type="cofactor">
    <cofactor evidence="1">
        <name>Mg(2+)</name>
        <dbReference type="ChEBI" id="CHEBI:18420"/>
    </cofactor>
</comment>
<dbReference type="RefSeq" id="WP_377369068.1">
    <property type="nucleotide sequence ID" value="NZ_JAOTJD010000011.1"/>
</dbReference>
<dbReference type="InterPro" id="IPR005843">
    <property type="entry name" value="A-D-PHexomutase_C"/>
</dbReference>
<reference evidence="12 13" key="1">
    <citation type="submission" date="2022-09" db="EMBL/GenBank/DDBJ databases">
        <title>New species of Phenylobacterium.</title>
        <authorList>
            <person name="Mieszkin S."/>
        </authorList>
    </citation>
    <scope>NUCLEOTIDE SEQUENCE [LARGE SCALE GENOMIC DNA]</scope>
    <source>
        <strain evidence="12 13">HK31-G</strain>
    </source>
</reference>
<keyword evidence="5 7" id="KW-0460">Magnesium</keyword>
<evidence type="ECO:0000256" key="3">
    <source>
        <dbReference type="ARBA" id="ARBA00022553"/>
    </source>
</evidence>
<evidence type="ECO:0000256" key="4">
    <source>
        <dbReference type="ARBA" id="ARBA00022723"/>
    </source>
</evidence>
<dbReference type="InterPro" id="IPR036900">
    <property type="entry name" value="A-D-PHexomutase_C_sf"/>
</dbReference>
<comment type="similarity">
    <text evidence="2 7">Belongs to the phosphohexose mutase family.</text>
</comment>
<dbReference type="Pfam" id="PF02880">
    <property type="entry name" value="PGM_PMM_III"/>
    <property type="match status" value="1"/>
</dbReference>
<proteinExistence type="inferred from homology"/>
<dbReference type="PANTHER" id="PTHR45745">
    <property type="entry name" value="PHOSPHOMANNOMUTASE 45A"/>
    <property type="match status" value="1"/>
</dbReference>
<dbReference type="InterPro" id="IPR016066">
    <property type="entry name" value="A-D-PHexomutase_CS"/>
</dbReference>
<dbReference type="InterPro" id="IPR016055">
    <property type="entry name" value="A-D-PHexomutase_a/b/a-I/II/III"/>
</dbReference>
<sequence>MTRSVDRRAGRPVAEADLIDVSRLIDAYTAVRPDPTDPAQGVAFGTSGHRGSALAGTFNEAHVVAICAAVCRHRKAASVHGPLFLAGDTHALSQPALRTAVEVFVAAGVTVMLDARDGYTPTPAVSHAILRYNKGRTSGLADGVILTPSHNPPQDGGFKYNPPHGGPAEPQITEAIERLANAALPTALRDVARVPYARAARSSHAARYDYRTAFIAELPQVVDLGAIRAAGVHIGIDPLGGASAEYWPLVLETYGLQGSVVSEVVDPQFAFMTADHDGETRMDCSSPYAMARLVDLRARFDIAFGNDPDADRHGVVTPSGGLMEPNRYLAAAVAYLFEHRPAWPAGLAIGKTMVTSALIDRLAARLRRPLVETPVGFRWFVNGLADGALGFAGEESAGAVFRRLDGSLWTTEKDGFSLGLLAAEMLARTGQDPSMVYTSVADAIGPSYYERLDAQATLEQKAWLRGLRPQDLQLAELGGEPVLSVEIASPRGEPFGGVKVKAKSGWFAARPSGTEPLNKIYAESFVGPDHLAVIQGDAQRALATLSGGR</sequence>
<evidence type="ECO:0000256" key="5">
    <source>
        <dbReference type="ARBA" id="ARBA00022842"/>
    </source>
</evidence>
<dbReference type="Gene3D" id="3.30.310.50">
    <property type="entry name" value="Alpha-D-phosphohexomutase, C-terminal domain"/>
    <property type="match status" value="1"/>
</dbReference>
<keyword evidence="4 7" id="KW-0479">Metal-binding</keyword>
<dbReference type="PANTHER" id="PTHR45745:SF1">
    <property type="entry name" value="PHOSPHOGLUCOMUTASE 2B-RELATED"/>
    <property type="match status" value="1"/>
</dbReference>
<evidence type="ECO:0000256" key="2">
    <source>
        <dbReference type="ARBA" id="ARBA00010231"/>
    </source>
</evidence>
<feature type="domain" description="Alpha-D-phosphohexomutase alpha/beta/alpha" evidence="9">
    <location>
        <begin position="43"/>
        <end position="182"/>
    </location>
</feature>
<dbReference type="InterPro" id="IPR005845">
    <property type="entry name" value="A-D-PHexomutase_a/b/a-II"/>
</dbReference>
<dbReference type="Pfam" id="PF00408">
    <property type="entry name" value="PGM_PMM_IV"/>
    <property type="match status" value="1"/>
</dbReference>
<dbReference type="PROSITE" id="PS00710">
    <property type="entry name" value="PGM_PMM"/>
    <property type="match status" value="1"/>
</dbReference>
<organism evidence="12 13">
    <name type="scientific">Phenylobacterium ferrooxidans</name>
    <dbReference type="NCBI Taxonomy" id="2982689"/>
    <lineage>
        <taxon>Bacteria</taxon>
        <taxon>Pseudomonadati</taxon>
        <taxon>Pseudomonadota</taxon>
        <taxon>Alphaproteobacteria</taxon>
        <taxon>Caulobacterales</taxon>
        <taxon>Caulobacteraceae</taxon>
        <taxon>Phenylobacterium</taxon>
    </lineage>
</organism>
<evidence type="ECO:0000313" key="13">
    <source>
        <dbReference type="Proteomes" id="UP001598130"/>
    </source>
</evidence>
<keyword evidence="6" id="KW-0413">Isomerase</keyword>
<evidence type="ECO:0000259" key="11">
    <source>
        <dbReference type="Pfam" id="PF02880"/>
    </source>
</evidence>
<name>A0ABW6CNZ7_9CAUL</name>
<gene>
    <name evidence="12" type="ORF">OCL97_07710</name>
</gene>
<feature type="domain" description="Alpha-D-phosphohexomutase alpha/beta/alpha" evidence="10">
    <location>
        <begin position="213"/>
        <end position="320"/>
    </location>
</feature>
<feature type="domain" description="Alpha-D-phosphohexomutase C-terminal" evidence="8">
    <location>
        <begin position="495"/>
        <end position="530"/>
    </location>
</feature>
<evidence type="ECO:0000259" key="8">
    <source>
        <dbReference type="Pfam" id="PF00408"/>
    </source>
</evidence>
<dbReference type="InterPro" id="IPR005844">
    <property type="entry name" value="A-D-PHexomutase_a/b/a-I"/>
</dbReference>
<keyword evidence="13" id="KW-1185">Reference proteome</keyword>
<dbReference type="Proteomes" id="UP001598130">
    <property type="component" value="Unassembled WGS sequence"/>
</dbReference>
<dbReference type="InterPro" id="IPR005846">
    <property type="entry name" value="A-D-PHexomutase_a/b/a-III"/>
</dbReference>
<evidence type="ECO:0000256" key="7">
    <source>
        <dbReference type="RuleBase" id="RU004326"/>
    </source>
</evidence>
<protein>
    <submittedName>
        <fullName evidence="12">Phosphoglucomutase</fullName>
    </submittedName>
</protein>
<dbReference type="Gene3D" id="3.40.120.10">
    <property type="entry name" value="Alpha-D-Glucose-1,6-Bisphosphate, subunit A, domain 3"/>
    <property type="match status" value="3"/>
</dbReference>
<keyword evidence="3" id="KW-0597">Phosphoprotein</keyword>
<dbReference type="Pfam" id="PF02878">
    <property type="entry name" value="PGM_PMM_I"/>
    <property type="match status" value="1"/>
</dbReference>
<evidence type="ECO:0000259" key="9">
    <source>
        <dbReference type="Pfam" id="PF02878"/>
    </source>
</evidence>
<evidence type="ECO:0000256" key="6">
    <source>
        <dbReference type="ARBA" id="ARBA00023235"/>
    </source>
</evidence>
<dbReference type="Pfam" id="PF02879">
    <property type="entry name" value="PGM_PMM_II"/>
    <property type="match status" value="1"/>
</dbReference>
<evidence type="ECO:0000259" key="10">
    <source>
        <dbReference type="Pfam" id="PF02879"/>
    </source>
</evidence>
<evidence type="ECO:0000313" key="12">
    <source>
        <dbReference type="EMBL" id="MFD3263846.1"/>
    </source>
</evidence>
<dbReference type="SUPFAM" id="SSF55957">
    <property type="entry name" value="Phosphoglucomutase, C-terminal domain"/>
    <property type="match status" value="1"/>
</dbReference>
<evidence type="ECO:0000256" key="1">
    <source>
        <dbReference type="ARBA" id="ARBA00001946"/>
    </source>
</evidence>
<dbReference type="SUPFAM" id="SSF53738">
    <property type="entry name" value="Phosphoglucomutase, first 3 domains"/>
    <property type="match status" value="3"/>
</dbReference>